<dbReference type="Gene3D" id="3.90.1170.40">
    <property type="entry name" value="Molybdopterin biosynthesis MoaE subunit"/>
    <property type="match status" value="1"/>
</dbReference>
<dbReference type="OrthoDB" id="9803224at2"/>
<dbReference type="EMBL" id="VMBG01000001">
    <property type="protein sequence ID" value="TSJ78823.1"/>
    <property type="molecule type" value="Genomic_DNA"/>
</dbReference>
<dbReference type="CDD" id="cd00756">
    <property type="entry name" value="MoaE"/>
    <property type="match status" value="1"/>
</dbReference>
<sequence>MHIEILISPSVITPPASSVDAGVGALATFTGTVRGSENDQPISALVYEAYQPMAETVMHRLLTELAATHPCHFVFVQHRTGTVPVGEAAIHIAVQAKHRAPAFALLAAFMDRLKQDVPIWKTDTLPA</sequence>
<evidence type="ECO:0000256" key="1">
    <source>
        <dbReference type="ARBA" id="ARBA00005046"/>
    </source>
</evidence>
<evidence type="ECO:0000256" key="2">
    <source>
        <dbReference type="ARBA" id="ARBA00005426"/>
    </source>
</evidence>
<dbReference type="Proteomes" id="UP000315648">
    <property type="component" value="Unassembled WGS sequence"/>
</dbReference>
<evidence type="ECO:0000256" key="11">
    <source>
        <dbReference type="ARBA" id="ARBA00049878"/>
    </source>
</evidence>
<evidence type="ECO:0000313" key="13">
    <source>
        <dbReference type="Proteomes" id="UP000315648"/>
    </source>
</evidence>
<evidence type="ECO:0000256" key="6">
    <source>
        <dbReference type="ARBA" id="ARBA00026066"/>
    </source>
</evidence>
<dbReference type="PANTHER" id="PTHR23404">
    <property type="entry name" value="MOLYBDOPTERIN SYNTHASE RELATED"/>
    <property type="match status" value="1"/>
</dbReference>
<comment type="caution">
    <text evidence="12">The sequence shown here is derived from an EMBL/GenBank/DDBJ whole genome shotgun (WGS) entry which is preliminary data.</text>
</comment>
<comment type="pathway">
    <text evidence="1">Cofactor biosynthesis; molybdopterin biosynthesis.</text>
</comment>
<dbReference type="AlphaFoldDB" id="A0A556QQC3"/>
<dbReference type="InterPro" id="IPR003448">
    <property type="entry name" value="Mopterin_biosynth_MoaE"/>
</dbReference>
<evidence type="ECO:0000256" key="10">
    <source>
        <dbReference type="ARBA" id="ARBA00032474"/>
    </source>
</evidence>
<evidence type="ECO:0000256" key="9">
    <source>
        <dbReference type="ARBA" id="ARBA00030781"/>
    </source>
</evidence>
<dbReference type="SUPFAM" id="SSF54690">
    <property type="entry name" value="Molybdopterin synthase subunit MoaE"/>
    <property type="match status" value="1"/>
</dbReference>
<gene>
    <name evidence="12" type="ORF">FPL22_05810</name>
</gene>
<dbReference type="RefSeq" id="WP_144229164.1">
    <property type="nucleotide sequence ID" value="NZ_CBCRVV010000046.1"/>
</dbReference>
<proteinExistence type="inferred from homology"/>
<name>A0A556QQC3_9BACT</name>
<reference evidence="12 13" key="1">
    <citation type="submission" date="2019-07" db="EMBL/GenBank/DDBJ databases">
        <title>Description of 53C-WASEF.</title>
        <authorList>
            <person name="Pitt A."/>
            <person name="Hahn M.W."/>
        </authorList>
    </citation>
    <scope>NUCLEOTIDE SEQUENCE [LARGE SCALE GENOMIC DNA]</scope>
    <source>
        <strain evidence="12 13">53C-WASEF</strain>
    </source>
</reference>
<evidence type="ECO:0000256" key="7">
    <source>
        <dbReference type="ARBA" id="ARBA00029745"/>
    </source>
</evidence>
<dbReference type="InterPro" id="IPR036563">
    <property type="entry name" value="MoaE_sf"/>
</dbReference>
<organism evidence="12 13">
    <name type="scientific">Rariglobus hedericola</name>
    <dbReference type="NCBI Taxonomy" id="2597822"/>
    <lineage>
        <taxon>Bacteria</taxon>
        <taxon>Pseudomonadati</taxon>
        <taxon>Verrucomicrobiota</taxon>
        <taxon>Opitutia</taxon>
        <taxon>Opitutales</taxon>
        <taxon>Opitutaceae</taxon>
        <taxon>Rariglobus</taxon>
    </lineage>
</organism>
<evidence type="ECO:0000256" key="3">
    <source>
        <dbReference type="ARBA" id="ARBA00011950"/>
    </source>
</evidence>
<evidence type="ECO:0000256" key="4">
    <source>
        <dbReference type="ARBA" id="ARBA00013858"/>
    </source>
</evidence>
<dbReference type="Pfam" id="PF02391">
    <property type="entry name" value="MoaE"/>
    <property type="match status" value="1"/>
</dbReference>
<dbReference type="EC" id="2.8.1.12" evidence="3"/>
<dbReference type="GO" id="GO:0030366">
    <property type="term" value="F:molybdopterin synthase activity"/>
    <property type="evidence" value="ECO:0007669"/>
    <property type="project" value="UniProtKB-EC"/>
</dbReference>
<keyword evidence="5" id="KW-0501">Molybdenum cofactor biosynthesis</keyword>
<keyword evidence="13" id="KW-1185">Reference proteome</keyword>
<comment type="subunit">
    <text evidence="6">Heterotetramer of 2 MoaD subunits and 2 MoaE subunits. Also stable as homodimer. The enzyme changes between these two forms during catalysis.</text>
</comment>
<accession>A0A556QQC3</accession>
<evidence type="ECO:0000256" key="5">
    <source>
        <dbReference type="ARBA" id="ARBA00023150"/>
    </source>
</evidence>
<evidence type="ECO:0000256" key="8">
    <source>
        <dbReference type="ARBA" id="ARBA00030407"/>
    </source>
</evidence>
<dbReference type="GO" id="GO:0006777">
    <property type="term" value="P:Mo-molybdopterin cofactor biosynthetic process"/>
    <property type="evidence" value="ECO:0007669"/>
    <property type="project" value="UniProtKB-KW"/>
</dbReference>
<protein>
    <recommendedName>
        <fullName evidence="4">Molybdopterin synthase catalytic subunit</fullName>
        <ecNumber evidence="3">2.8.1.12</ecNumber>
    </recommendedName>
    <alternativeName>
        <fullName evidence="9">MPT synthase subunit 2</fullName>
    </alternativeName>
    <alternativeName>
        <fullName evidence="7">Molybdenum cofactor biosynthesis protein E</fullName>
    </alternativeName>
    <alternativeName>
        <fullName evidence="8">Molybdopterin-converting factor large subunit</fullName>
    </alternativeName>
    <alternativeName>
        <fullName evidence="10">Molybdopterin-converting factor subunit 2</fullName>
    </alternativeName>
</protein>
<comment type="catalytic activity">
    <reaction evidence="11">
        <text>2 [molybdopterin-synthase sulfur-carrier protein]-C-terminal-Gly-aminoethanethioate + cyclic pyranopterin phosphate + H2O = molybdopterin + 2 [molybdopterin-synthase sulfur-carrier protein]-C-terminal Gly-Gly + 2 H(+)</text>
        <dbReference type="Rhea" id="RHEA:26333"/>
        <dbReference type="Rhea" id="RHEA-COMP:12202"/>
        <dbReference type="Rhea" id="RHEA-COMP:19907"/>
        <dbReference type="ChEBI" id="CHEBI:15377"/>
        <dbReference type="ChEBI" id="CHEBI:15378"/>
        <dbReference type="ChEBI" id="CHEBI:58698"/>
        <dbReference type="ChEBI" id="CHEBI:59648"/>
        <dbReference type="ChEBI" id="CHEBI:90778"/>
        <dbReference type="ChEBI" id="CHEBI:232372"/>
        <dbReference type="EC" id="2.8.1.12"/>
    </reaction>
</comment>
<evidence type="ECO:0000313" key="12">
    <source>
        <dbReference type="EMBL" id="TSJ78823.1"/>
    </source>
</evidence>
<comment type="similarity">
    <text evidence="2">Belongs to the MoaE family.</text>
</comment>